<gene>
    <name evidence="1" type="ORF">HPB50_004918</name>
</gene>
<sequence>MVRLPKEDVKVIVRPRGGFNVADYSINCLECCVANAAGIPRKDSVEDTVYANHKQNILVH</sequence>
<name>A0ACB7S0C0_HYAAI</name>
<reference evidence="1" key="1">
    <citation type="submission" date="2020-05" db="EMBL/GenBank/DDBJ databases">
        <title>Large-scale comparative analyses of tick genomes elucidate their genetic diversity and vector capacities.</title>
        <authorList>
            <person name="Jia N."/>
            <person name="Wang J."/>
            <person name="Shi W."/>
            <person name="Du L."/>
            <person name="Sun Y."/>
            <person name="Zhan W."/>
            <person name="Jiang J."/>
            <person name="Wang Q."/>
            <person name="Zhang B."/>
            <person name="Ji P."/>
            <person name="Sakyi L.B."/>
            <person name="Cui X."/>
            <person name="Yuan T."/>
            <person name="Jiang B."/>
            <person name="Yang W."/>
            <person name="Lam T.T.-Y."/>
            <person name="Chang Q."/>
            <person name="Ding S."/>
            <person name="Wang X."/>
            <person name="Zhu J."/>
            <person name="Ruan X."/>
            <person name="Zhao L."/>
            <person name="Wei J."/>
            <person name="Que T."/>
            <person name="Du C."/>
            <person name="Cheng J."/>
            <person name="Dai P."/>
            <person name="Han X."/>
            <person name="Huang E."/>
            <person name="Gao Y."/>
            <person name="Liu J."/>
            <person name="Shao H."/>
            <person name="Ye R."/>
            <person name="Li L."/>
            <person name="Wei W."/>
            <person name="Wang X."/>
            <person name="Wang C."/>
            <person name="Yang T."/>
            <person name="Huo Q."/>
            <person name="Li W."/>
            <person name="Guo W."/>
            <person name="Chen H."/>
            <person name="Zhou L."/>
            <person name="Ni X."/>
            <person name="Tian J."/>
            <person name="Zhou Y."/>
            <person name="Sheng Y."/>
            <person name="Liu T."/>
            <person name="Pan Y."/>
            <person name="Xia L."/>
            <person name="Li J."/>
            <person name="Zhao F."/>
            <person name="Cao W."/>
        </authorList>
    </citation>
    <scope>NUCLEOTIDE SEQUENCE</scope>
    <source>
        <strain evidence="1">Hyas-2018</strain>
    </source>
</reference>
<evidence type="ECO:0000313" key="1">
    <source>
        <dbReference type="EMBL" id="KAH6927507.1"/>
    </source>
</evidence>
<evidence type="ECO:0000313" key="2">
    <source>
        <dbReference type="Proteomes" id="UP000821845"/>
    </source>
</evidence>
<accession>A0ACB7S0C0</accession>
<dbReference type="Proteomes" id="UP000821845">
    <property type="component" value="Chromosome 6"/>
</dbReference>
<organism evidence="1 2">
    <name type="scientific">Hyalomma asiaticum</name>
    <name type="common">Tick</name>
    <dbReference type="NCBI Taxonomy" id="266040"/>
    <lineage>
        <taxon>Eukaryota</taxon>
        <taxon>Metazoa</taxon>
        <taxon>Ecdysozoa</taxon>
        <taxon>Arthropoda</taxon>
        <taxon>Chelicerata</taxon>
        <taxon>Arachnida</taxon>
        <taxon>Acari</taxon>
        <taxon>Parasitiformes</taxon>
        <taxon>Ixodida</taxon>
        <taxon>Ixodoidea</taxon>
        <taxon>Ixodidae</taxon>
        <taxon>Hyalomminae</taxon>
        <taxon>Hyalomma</taxon>
    </lineage>
</organism>
<protein>
    <submittedName>
        <fullName evidence="1">Uncharacterized protein</fullName>
    </submittedName>
</protein>
<proteinExistence type="predicted"/>
<keyword evidence="2" id="KW-1185">Reference proteome</keyword>
<dbReference type="EMBL" id="CM023486">
    <property type="protein sequence ID" value="KAH6927507.1"/>
    <property type="molecule type" value="Genomic_DNA"/>
</dbReference>
<comment type="caution">
    <text evidence="1">The sequence shown here is derived from an EMBL/GenBank/DDBJ whole genome shotgun (WGS) entry which is preliminary data.</text>
</comment>